<feature type="transmembrane region" description="Helical" evidence="1">
    <location>
        <begin position="75"/>
        <end position="97"/>
    </location>
</feature>
<keyword evidence="3" id="KW-1185">Reference proteome</keyword>
<reference evidence="2 3" key="1">
    <citation type="submission" date="2021-06" db="EMBL/GenBank/DDBJ databases">
        <title>Genome-based taxonomic framework of Microbacterium strains isolated from marine environment, the description of four new species and reclassification of four preexisting species.</title>
        <authorList>
            <person name="Lee S.D."/>
            <person name="Kim S.-M."/>
            <person name="Byeon Y.-S."/>
            <person name="Yang H.L."/>
            <person name="Kim I.S."/>
        </authorList>
    </citation>
    <scope>NUCLEOTIDE SEQUENCE [LARGE SCALE GENOMIC DNA]</scope>
    <source>
        <strain evidence="2 3">SSW1-36</strain>
    </source>
</reference>
<keyword evidence="1" id="KW-0812">Transmembrane</keyword>
<organism evidence="2 3">
    <name type="scientific">Microbacterium galbinum</name>
    <dbReference type="NCBI Taxonomy" id="2851646"/>
    <lineage>
        <taxon>Bacteria</taxon>
        <taxon>Bacillati</taxon>
        <taxon>Actinomycetota</taxon>
        <taxon>Actinomycetes</taxon>
        <taxon>Micrococcales</taxon>
        <taxon>Microbacteriaceae</taxon>
        <taxon>Microbacterium</taxon>
    </lineage>
</organism>
<feature type="transmembrane region" description="Helical" evidence="1">
    <location>
        <begin position="145"/>
        <end position="164"/>
    </location>
</feature>
<sequence>MKPVVRLAGDDASVSAVAKEAVEVLRAQPQAASALFSRLWNLHQRRRRFVSASAAPAIAVAAAPARARSSAGYRAVWGTLLGLGLTAALTSAVMLGPSDRRNAFMNPELAMSTAVIAGAIAIPVLLITLLLKVPDVRSARIGETFSVLVGLLCVAMLVVRLLLGTGDDRGFTPDDLAIWLPMTAVIALLIAGVAIRSDLARRQDAALTPRARASVDPGDLRQMRRDAEWAASSSSPTPSDKAEWSRRLDTLASAGIDATTIAQARTLAPAAWVAWLAYDGEIDIAGVIPRP</sequence>
<keyword evidence="1" id="KW-1133">Transmembrane helix</keyword>
<dbReference type="EMBL" id="CP078077">
    <property type="protein sequence ID" value="UPL14634.1"/>
    <property type="molecule type" value="Genomic_DNA"/>
</dbReference>
<dbReference type="RefSeq" id="WP_247955518.1">
    <property type="nucleotide sequence ID" value="NZ_CP078077.1"/>
</dbReference>
<gene>
    <name evidence="2" type="ORF">KV396_09150</name>
</gene>
<evidence type="ECO:0008006" key="4">
    <source>
        <dbReference type="Google" id="ProtNLM"/>
    </source>
</evidence>
<evidence type="ECO:0000313" key="2">
    <source>
        <dbReference type="EMBL" id="UPL14634.1"/>
    </source>
</evidence>
<feature type="transmembrane region" description="Helical" evidence="1">
    <location>
        <begin position="176"/>
        <end position="195"/>
    </location>
</feature>
<name>A0ABY4IPR7_9MICO</name>
<evidence type="ECO:0000256" key="1">
    <source>
        <dbReference type="SAM" id="Phobius"/>
    </source>
</evidence>
<feature type="transmembrane region" description="Helical" evidence="1">
    <location>
        <begin position="109"/>
        <end position="133"/>
    </location>
</feature>
<dbReference type="Proteomes" id="UP000831963">
    <property type="component" value="Chromosome"/>
</dbReference>
<proteinExistence type="predicted"/>
<accession>A0ABY4IPR7</accession>
<evidence type="ECO:0000313" key="3">
    <source>
        <dbReference type="Proteomes" id="UP000831963"/>
    </source>
</evidence>
<protein>
    <recommendedName>
        <fullName evidence="4">DUF1109 domain-containing protein</fullName>
    </recommendedName>
</protein>
<keyword evidence="1" id="KW-0472">Membrane</keyword>